<dbReference type="RefSeq" id="WP_091560833.1">
    <property type="nucleotide sequence ID" value="NZ_FNPH01000010.1"/>
</dbReference>
<dbReference type="EMBL" id="FNPH01000010">
    <property type="protein sequence ID" value="SDZ33651.1"/>
    <property type="molecule type" value="Genomic_DNA"/>
</dbReference>
<protein>
    <submittedName>
        <fullName evidence="1">Uncharacterized protein</fullName>
    </submittedName>
</protein>
<proteinExistence type="predicted"/>
<keyword evidence="2" id="KW-1185">Reference proteome</keyword>
<dbReference type="OrthoDB" id="3365858at2"/>
<name>A0A1H3S7X4_9ACTN</name>
<evidence type="ECO:0000313" key="1">
    <source>
        <dbReference type="EMBL" id="SDZ33651.1"/>
    </source>
</evidence>
<reference evidence="2" key="1">
    <citation type="submission" date="2016-10" db="EMBL/GenBank/DDBJ databases">
        <authorList>
            <person name="Varghese N."/>
            <person name="Submissions S."/>
        </authorList>
    </citation>
    <scope>NUCLEOTIDE SEQUENCE [LARGE SCALE GENOMIC DNA]</scope>
    <source>
        <strain evidence="2">DSM 45245</strain>
    </source>
</reference>
<accession>A0A1H3S7X4</accession>
<gene>
    <name evidence="1" type="ORF">SAMN05444365_110127</name>
</gene>
<organism evidence="1 2">
    <name type="scientific">Micromonospora pattaloongensis</name>
    <dbReference type="NCBI Taxonomy" id="405436"/>
    <lineage>
        <taxon>Bacteria</taxon>
        <taxon>Bacillati</taxon>
        <taxon>Actinomycetota</taxon>
        <taxon>Actinomycetes</taxon>
        <taxon>Micromonosporales</taxon>
        <taxon>Micromonosporaceae</taxon>
        <taxon>Micromonospora</taxon>
    </lineage>
</organism>
<sequence>MTELPVFAELGFSDDEWGLLVGLPQAVLTAASAAESDGGRRTRAENAAGLEAIAAGREESSPLVRAVAQEVVSRVGDPETGEELPVIEPEDPKAMIGDVLDRARTAAILLARRVDEGEAGAYKHWLVGIAEQVVTAAPTGGMLGIGGDIVSDSERRFRDELSHVLND</sequence>
<dbReference type="Proteomes" id="UP000242415">
    <property type="component" value="Unassembled WGS sequence"/>
</dbReference>
<dbReference type="STRING" id="405436.SAMN05444365_110127"/>
<evidence type="ECO:0000313" key="2">
    <source>
        <dbReference type="Proteomes" id="UP000242415"/>
    </source>
</evidence>
<dbReference type="AlphaFoldDB" id="A0A1H3S7X4"/>